<evidence type="ECO:0000256" key="2">
    <source>
        <dbReference type="ARBA" id="ARBA00022448"/>
    </source>
</evidence>
<dbReference type="OrthoDB" id="9804819at2"/>
<feature type="compositionally biased region" description="Basic and acidic residues" evidence="5">
    <location>
        <begin position="317"/>
        <end position="330"/>
    </location>
</feature>
<dbReference type="InterPro" id="IPR003593">
    <property type="entry name" value="AAA+_ATPase"/>
</dbReference>
<evidence type="ECO:0000313" key="7">
    <source>
        <dbReference type="EMBL" id="RNL79030.1"/>
    </source>
</evidence>
<feature type="domain" description="ABC transporter" evidence="6">
    <location>
        <begin position="6"/>
        <end position="236"/>
    </location>
</feature>
<evidence type="ECO:0000256" key="5">
    <source>
        <dbReference type="SAM" id="MobiDB-lite"/>
    </source>
</evidence>
<dbReference type="PANTHER" id="PTHR43335:SF4">
    <property type="entry name" value="ABC TRANSPORTER, ATP-BINDING PROTEIN"/>
    <property type="match status" value="1"/>
</dbReference>
<keyword evidence="8" id="KW-1185">Reference proteome</keyword>
<feature type="region of interest" description="Disordered" evidence="5">
    <location>
        <begin position="299"/>
        <end position="330"/>
    </location>
</feature>
<dbReference type="InterPro" id="IPR027417">
    <property type="entry name" value="P-loop_NTPase"/>
</dbReference>
<dbReference type="GO" id="GO:0005524">
    <property type="term" value="F:ATP binding"/>
    <property type="evidence" value="ECO:0007669"/>
    <property type="project" value="UniProtKB-KW"/>
</dbReference>
<dbReference type="GO" id="GO:0016887">
    <property type="term" value="F:ATP hydrolysis activity"/>
    <property type="evidence" value="ECO:0007669"/>
    <property type="project" value="InterPro"/>
</dbReference>
<comment type="caution">
    <text evidence="7">The sequence shown here is derived from an EMBL/GenBank/DDBJ whole genome shotgun (WGS) entry which is preliminary data.</text>
</comment>
<gene>
    <name evidence="7" type="ORF">EFL95_08275</name>
</gene>
<proteinExistence type="inferred from homology"/>
<evidence type="ECO:0000259" key="6">
    <source>
        <dbReference type="PROSITE" id="PS50893"/>
    </source>
</evidence>
<reference evidence="7 8" key="1">
    <citation type="submission" date="2018-11" db="EMBL/GenBank/DDBJ databases">
        <authorList>
            <person name="Li F."/>
        </authorList>
    </citation>
    <scope>NUCLEOTIDE SEQUENCE [LARGE SCALE GENOMIC DNA]</scope>
    <source>
        <strain evidence="7 8">KIS18-7</strain>
    </source>
</reference>
<evidence type="ECO:0000256" key="1">
    <source>
        <dbReference type="ARBA" id="ARBA00005417"/>
    </source>
</evidence>
<sequence length="330" mass="35238">MSDLVVETRGLRKVYRDAGRKVVAVDSLDLAVERGGVHGFLGPNGSGKTTTIRLLLGLASPDEGSITVLGQSYPEQVPAALTRVGALLERGLFSPGLSGRRNLDLLARAAGLPKSRVGEVIEQVDLGEVAKRRYRGYSLGVRRRLSLAAALLKKPELLILDEPSNGLDPAGIRDVRDTIPRLAESGVNVLLSSHILAEVQEVCGSVSIIDAGRLVGSGKVADLLGESTARTRVGVAEPDRADSVLSGAGYQVQREGDFLVVEGHEHPEMITRLLADSGLYVSELHAIRPTLESYFLKLTGHRPTSPEDPQARAADQTAEHLRDLEDGADS</sequence>
<dbReference type="InterPro" id="IPR003439">
    <property type="entry name" value="ABC_transporter-like_ATP-bd"/>
</dbReference>
<dbReference type="SUPFAM" id="SSF52540">
    <property type="entry name" value="P-loop containing nucleoside triphosphate hydrolases"/>
    <property type="match status" value="1"/>
</dbReference>
<dbReference type="AlphaFoldDB" id="A0A3N0DTU2"/>
<dbReference type="PANTHER" id="PTHR43335">
    <property type="entry name" value="ABC TRANSPORTER, ATP-BINDING PROTEIN"/>
    <property type="match status" value="1"/>
</dbReference>
<name>A0A3N0DTU2_9ACTN</name>
<dbReference type="SMART" id="SM00382">
    <property type="entry name" value="AAA"/>
    <property type="match status" value="1"/>
</dbReference>
<keyword evidence="4 7" id="KW-0067">ATP-binding</keyword>
<evidence type="ECO:0000256" key="3">
    <source>
        <dbReference type="ARBA" id="ARBA00022741"/>
    </source>
</evidence>
<dbReference type="PROSITE" id="PS50893">
    <property type="entry name" value="ABC_TRANSPORTER_2"/>
    <property type="match status" value="1"/>
</dbReference>
<dbReference type="Pfam" id="PF00005">
    <property type="entry name" value="ABC_tran"/>
    <property type="match status" value="1"/>
</dbReference>
<accession>A0A3N0DTU2</accession>
<dbReference type="RefSeq" id="WP_123233532.1">
    <property type="nucleotide sequence ID" value="NZ_RJSG01000002.1"/>
</dbReference>
<protein>
    <submittedName>
        <fullName evidence="7">ABC transporter ATP-binding protein</fullName>
    </submittedName>
</protein>
<comment type="similarity">
    <text evidence="1">Belongs to the ABC transporter superfamily.</text>
</comment>
<keyword evidence="2" id="KW-0813">Transport</keyword>
<keyword evidence="3" id="KW-0547">Nucleotide-binding</keyword>
<evidence type="ECO:0000313" key="8">
    <source>
        <dbReference type="Proteomes" id="UP000277094"/>
    </source>
</evidence>
<organism evidence="7 8">
    <name type="scientific">Nocardioides marmorisolisilvae</name>
    <dbReference type="NCBI Taxonomy" id="1542737"/>
    <lineage>
        <taxon>Bacteria</taxon>
        <taxon>Bacillati</taxon>
        <taxon>Actinomycetota</taxon>
        <taxon>Actinomycetes</taxon>
        <taxon>Propionibacteriales</taxon>
        <taxon>Nocardioidaceae</taxon>
        <taxon>Nocardioides</taxon>
    </lineage>
</organism>
<dbReference type="Proteomes" id="UP000277094">
    <property type="component" value="Unassembled WGS sequence"/>
</dbReference>
<dbReference type="Gene3D" id="3.40.50.300">
    <property type="entry name" value="P-loop containing nucleotide triphosphate hydrolases"/>
    <property type="match status" value="1"/>
</dbReference>
<dbReference type="EMBL" id="RJSG01000002">
    <property type="protein sequence ID" value="RNL79030.1"/>
    <property type="molecule type" value="Genomic_DNA"/>
</dbReference>
<evidence type="ECO:0000256" key="4">
    <source>
        <dbReference type="ARBA" id="ARBA00022840"/>
    </source>
</evidence>